<proteinExistence type="predicted"/>
<dbReference type="WBParaSite" id="scaffold31123_cov147.g20848">
    <property type="protein sequence ID" value="scaffold31123_cov147.g20848"/>
    <property type="gene ID" value="scaffold31123_cov147.g20848"/>
</dbReference>
<organism evidence="3 4">
    <name type="scientific">Meloidogyne javanica</name>
    <name type="common">Root-knot nematode worm</name>
    <dbReference type="NCBI Taxonomy" id="6303"/>
    <lineage>
        <taxon>Eukaryota</taxon>
        <taxon>Metazoa</taxon>
        <taxon>Ecdysozoa</taxon>
        <taxon>Nematoda</taxon>
        <taxon>Chromadorea</taxon>
        <taxon>Rhabditida</taxon>
        <taxon>Tylenchina</taxon>
        <taxon>Tylenchomorpha</taxon>
        <taxon>Tylenchoidea</taxon>
        <taxon>Meloidogynidae</taxon>
        <taxon>Meloidogyninae</taxon>
        <taxon>Meloidogyne</taxon>
        <taxon>Meloidogyne incognita group</taxon>
    </lineage>
</organism>
<evidence type="ECO:0000256" key="2">
    <source>
        <dbReference type="SAM" id="MobiDB-lite"/>
    </source>
</evidence>
<feature type="coiled-coil region" evidence="1">
    <location>
        <begin position="25"/>
        <end position="52"/>
    </location>
</feature>
<evidence type="ECO:0000256" key="1">
    <source>
        <dbReference type="SAM" id="Coils"/>
    </source>
</evidence>
<reference evidence="4" key="1">
    <citation type="submission" date="2022-11" db="UniProtKB">
        <authorList>
            <consortium name="WormBaseParasite"/>
        </authorList>
    </citation>
    <scope>IDENTIFICATION</scope>
</reference>
<evidence type="ECO:0000313" key="3">
    <source>
        <dbReference type="Proteomes" id="UP000887561"/>
    </source>
</evidence>
<feature type="region of interest" description="Disordered" evidence="2">
    <location>
        <begin position="286"/>
        <end position="308"/>
    </location>
</feature>
<feature type="region of interest" description="Disordered" evidence="2">
    <location>
        <begin position="120"/>
        <end position="163"/>
    </location>
</feature>
<name>A0A915M8W6_MELJA</name>
<evidence type="ECO:0000313" key="4">
    <source>
        <dbReference type="WBParaSite" id="scaffold31123_cov147.g20848"/>
    </source>
</evidence>
<dbReference type="Proteomes" id="UP000887561">
    <property type="component" value="Unplaced"/>
</dbReference>
<dbReference type="AlphaFoldDB" id="A0A915M8W6"/>
<feature type="compositionally biased region" description="Basic and acidic residues" evidence="2">
    <location>
        <begin position="298"/>
        <end position="308"/>
    </location>
</feature>
<keyword evidence="1" id="KW-0175">Coiled coil</keyword>
<protein>
    <submittedName>
        <fullName evidence="4">Uncharacterized protein</fullName>
    </submittedName>
</protein>
<sequence>MILKVNSSPNNNFKKICGCVLKTKVHNKSLDKEELEKELLNLKSEIIEINENNEKTDLKGKRRVKSFNDFYPIPADRKISFPQENANNVDENISKKNKYDMNMDYYGFDSNLRSELYRKEAAERRKKKQSSRTNSASTSNSNTKPSTSANTESDKANCSKSNEIENSGEITEILPGNCEKYLQNYHKASLEIETICEEIPVDSNMEKKKKEIKEGKKIKASLSDSVNPSPLNYSAKPKKKTTWQIAVAAGRKTLTKQRSKESQSSSIGIVNSNNLETFETESMYFTPVTKFDDENEENNTKEEKNEIK</sequence>
<accession>A0A915M8W6</accession>
<feature type="compositionally biased region" description="Low complexity" evidence="2">
    <location>
        <begin position="131"/>
        <end position="151"/>
    </location>
</feature>
<keyword evidence="3" id="KW-1185">Reference proteome</keyword>